<protein>
    <submittedName>
        <fullName evidence="2">SGNH/GDSL hydrolase family protein</fullName>
    </submittedName>
</protein>
<proteinExistence type="predicted"/>
<evidence type="ECO:0000313" key="2">
    <source>
        <dbReference type="EMBL" id="MFD1365893.1"/>
    </source>
</evidence>
<dbReference type="RefSeq" id="WP_317786253.1">
    <property type="nucleotide sequence ID" value="NZ_AP028461.1"/>
</dbReference>
<dbReference type="InterPro" id="IPR053140">
    <property type="entry name" value="GDSL_Rv0518-like"/>
</dbReference>
<gene>
    <name evidence="2" type="ORF">ACFQ5G_11110</name>
</gene>
<dbReference type="InterPro" id="IPR036514">
    <property type="entry name" value="SGNH_hydro_sf"/>
</dbReference>
<sequence length="432" mass="45600">MSDTVRRPAFHRAVTRRGLLLAGAGATVVMGTPGRAGEGDPIYHRPARVGTWAAALTAVPARKVLTLAGKTVRQVVHTSVGGDLPRVTLSNEFGAEPVRIGRATIGVRAGAGGSCDTVPGSLRPLTFGGAAGAVLTPGGLLVSDVADLILAPGADLVVSLYLPDKVRVGTVSPRAKQSNLITDGDATATDSPRRGRRTTRYLWLTGVSVRAVGDATAIVALGDSITCGTQTTDSANHRWPDLLSSRLRLERRARGLLNAGLSGNRLLFGYEDRTGDADVKASIGPAALRRFDRDVLGQPGVRYLVTLIGVNDLGNNTGLTSSRLIAGHRELIDKARVNGLRVYGGTLLPFGGAVRRYDNPANETKRQELNHWIRTAGAYDAVIDFDAAVRDPRAPHRMRARYDCGDGLHPNDLGTAALAAAVPLDLFDVVQT</sequence>
<name>A0ABW4A6V4_9ACTN</name>
<comment type="caution">
    <text evidence="2">The sequence shown here is derived from an EMBL/GenBank/DDBJ whole genome shotgun (WGS) entry which is preliminary data.</text>
</comment>
<organism evidence="2 3">
    <name type="scientific">Actinoplanes sichuanensis</name>
    <dbReference type="NCBI Taxonomy" id="512349"/>
    <lineage>
        <taxon>Bacteria</taxon>
        <taxon>Bacillati</taxon>
        <taxon>Actinomycetota</taxon>
        <taxon>Actinomycetes</taxon>
        <taxon>Micromonosporales</taxon>
        <taxon>Micromonosporaceae</taxon>
        <taxon>Actinoplanes</taxon>
    </lineage>
</organism>
<dbReference type="Proteomes" id="UP001597183">
    <property type="component" value="Unassembled WGS sequence"/>
</dbReference>
<keyword evidence="2" id="KW-0378">Hydrolase</keyword>
<dbReference type="Pfam" id="PF13472">
    <property type="entry name" value="Lipase_GDSL_2"/>
    <property type="match status" value="1"/>
</dbReference>
<dbReference type="EMBL" id="JBHTMK010000014">
    <property type="protein sequence ID" value="MFD1365893.1"/>
    <property type="molecule type" value="Genomic_DNA"/>
</dbReference>
<accession>A0ABW4A6V4</accession>
<dbReference type="PANTHER" id="PTHR43784">
    <property type="entry name" value="GDSL-LIKE LIPASE/ACYLHYDROLASE, PUTATIVE (AFU_ORTHOLOGUE AFUA_2G00820)-RELATED"/>
    <property type="match status" value="1"/>
</dbReference>
<dbReference type="GO" id="GO:0016787">
    <property type="term" value="F:hydrolase activity"/>
    <property type="evidence" value="ECO:0007669"/>
    <property type="project" value="UniProtKB-KW"/>
</dbReference>
<dbReference type="Gene3D" id="3.40.50.1110">
    <property type="entry name" value="SGNH hydrolase"/>
    <property type="match status" value="1"/>
</dbReference>
<reference evidence="3" key="1">
    <citation type="journal article" date="2019" name="Int. J. Syst. Evol. Microbiol.">
        <title>The Global Catalogue of Microorganisms (GCM) 10K type strain sequencing project: providing services to taxonomists for standard genome sequencing and annotation.</title>
        <authorList>
            <consortium name="The Broad Institute Genomics Platform"/>
            <consortium name="The Broad Institute Genome Sequencing Center for Infectious Disease"/>
            <person name="Wu L."/>
            <person name="Ma J."/>
        </authorList>
    </citation>
    <scope>NUCLEOTIDE SEQUENCE [LARGE SCALE GENOMIC DNA]</scope>
    <source>
        <strain evidence="3">CCM 7526</strain>
    </source>
</reference>
<dbReference type="PANTHER" id="PTHR43784:SF2">
    <property type="entry name" value="GDSL-LIKE LIPASE_ACYLHYDROLASE, PUTATIVE (AFU_ORTHOLOGUE AFUA_2G00820)-RELATED"/>
    <property type="match status" value="1"/>
</dbReference>
<evidence type="ECO:0000313" key="3">
    <source>
        <dbReference type="Proteomes" id="UP001597183"/>
    </source>
</evidence>
<dbReference type="SUPFAM" id="SSF52266">
    <property type="entry name" value="SGNH hydrolase"/>
    <property type="match status" value="1"/>
</dbReference>
<feature type="domain" description="SGNH hydrolase-type esterase" evidence="1">
    <location>
        <begin position="220"/>
        <end position="416"/>
    </location>
</feature>
<keyword evidence="3" id="KW-1185">Reference proteome</keyword>
<evidence type="ECO:0000259" key="1">
    <source>
        <dbReference type="Pfam" id="PF13472"/>
    </source>
</evidence>
<dbReference type="InterPro" id="IPR013830">
    <property type="entry name" value="SGNH_hydro"/>
</dbReference>
<dbReference type="CDD" id="cd01830">
    <property type="entry name" value="XynE_like"/>
    <property type="match status" value="1"/>
</dbReference>